<name>A0A7S4JUV2_GUITH</name>
<feature type="transmembrane region" description="Helical" evidence="1">
    <location>
        <begin position="285"/>
        <end position="305"/>
    </location>
</feature>
<dbReference type="InterPro" id="IPR052724">
    <property type="entry name" value="GT117_domain-containing"/>
</dbReference>
<dbReference type="EMBL" id="HBKN01009906">
    <property type="protein sequence ID" value="CAE2275002.1"/>
    <property type="molecule type" value="Transcribed_RNA"/>
</dbReference>
<evidence type="ECO:0000313" key="2">
    <source>
        <dbReference type="EMBL" id="CAE2275002.1"/>
    </source>
</evidence>
<keyword evidence="1" id="KW-1133">Transmembrane helix</keyword>
<reference evidence="2" key="1">
    <citation type="submission" date="2021-01" db="EMBL/GenBank/DDBJ databases">
        <authorList>
            <person name="Corre E."/>
            <person name="Pelletier E."/>
            <person name="Niang G."/>
            <person name="Scheremetjew M."/>
            <person name="Finn R."/>
            <person name="Kale V."/>
            <person name="Holt S."/>
            <person name="Cochrane G."/>
            <person name="Meng A."/>
            <person name="Brown T."/>
            <person name="Cohen L."/>
        </authorList>
    </citation>
    <scope>NUCLEOTIDE SEQUENCE</scope>
    <source>
        <strain evidence="2">CCMP 2712</strain>
    </source>
</reference>
<feature type="transmembrane region" description="Helical" evidence="1">
    <location>
        <begin position="89"/>
        <end position="107"/>
    </location>
</feature>
<evidence type="ECO:0000256" key="1">
    <source>
        <dbReference type="SAM" id="Phobius"/>
    </source>
</evidence>
<gene>
    <name evidence="2" type="ORF">GTHE00462_LOCUS7797</name>
</gene>
<proteinExistence type="predicted"/>
<dbReference type="PANTHER" id="PTHR16214">
    <property type="entry name" value="TRANSMEMBRANE PROTEIN 260"/>
    <property type="match status" value="1"/>
</dbReference>
<accession>A0A7S4JUV2</accession>
<dbReference type="AlphaFoldDB" id="A0A7S4JUV2"/>
<dbReference type="Pfam" id="PF11028">
    <property type="entry name" value="TMEM260-like"/>
    <property type="match status" value="1"/>
</dbReference>
<dbReference type="InterPro" id="IPR021280">
    <property type="entry name" value="TMEM260-like"/>
</dbReference>
<keyword evidence="1" id="KW-0812">Transmembrane</keyword>
<feature type="transmembrane region" description="Helical" evidence="1">
    <location>
        <begin position="221"/>
        <end position="242"/>
    </location>
</feature>
<dbReference type="PANTHER" id="PTHR16214:SF3">
    <property type="entry name" value="TRANSMEMBRANE PROTEIN 260"/>
    <property type="match status" value="1"/>
</dbReference>
<keyword evidence="1" id="KW-0472">Membrane</keyword>
<protein>
    <submittedName>
        <fullName evidence="2">Uncharacterized protein</fullName>
    </submittedName>
</protein>
<organism evidence="2">
    <name type="scientific">Guillardia theta</name>
    <name type="common">Cryptophyte</name>
    <name type="synonym">Cryptomonas phi</name>
    <dbReference type="NCBI Taxonomy" id="55529"/>
    <lineage>
        <taxon>Eukaryota</taxon>
        <taxon>Cryptophyceae</taxon>
        <taxon>Pyrenomonadales</taxon>
        <taxon>Geminigeraceae</taxon>
        <taxon>Guillardia</taxon>
    </lineage>
</organism>
<feature type="transmembrane region" description="Helical" evidence="1">
    <location>
        <begin position="254"/>
        <end position="273"/>
    </location>
</feature>
<feature type="transmembrane region" description="Helical" evidence="1">
    <location>
        <begin position="114"/>
        <end position="136"/>
    </location>
</feature>
<feature type="transmembrane region" description="Helical" evidence="1">
    <location>
        <begin position="195"/>
        <end position="214"/>
    </location>
</feature>
<sequence>MAGAQAALIAFSPLLWQYYVQNEVFSLNNLFVSVQLLLSQIFLESCEKAKRVKGKEKDKVQEQLRLQAWSSSVLGAFFAGLGFSNQHTIVFYTLPIVCFVLYHDFIVFKNTQRASYWCALVLAFVAGLSPYLLLILSSTSGALGSWGDQTTMTGLITHLLRREYGTFRLYAGEDMEYTSVLRWALLYSQDFAENFLWVGLPLLLVGSVATLRSAAHDSFGLLLLLCFTFYWVSFHLLANIPSSDPLMLGVHKRFWIQAHLVGSMLIMPGLAALHELLLGRKLHLPRWVSGPCVLLVLLLQAGLHFSKNDQSSNRYMELYARSILEPLPLRAIILSKGDNIANTVRYLQVCEHVRQDVRLMDQNMMCYPWFKKTQSRFFPGVIFPGEHCEKSPGEGEPGSYSIREFLDANYREEGPPILTCGGWRQNEAEAVAFKAVQGYTTIPYGLCEKVIPLAALPNVTVNEVMEDNKILNAAIKEKDGNRSSGIISVWKELDKYDETTWERSIHVHTLQSFQKLGHWLVMWAQRNEDDVKVLRLAIKFLSRALAEWPEVSSDPSAMCHRIRAITCSRLINKKALSKGQQSTKAFMDKQCNWKSIISDLKVYVDKETKLSTEVEKQIIEAYRSHPYALIDLRLDE</sequence>